<reference evidence="1" key="1">
    <citation type="journal article" date="2020" name="Stud. Mycol.">
        <title>101 Dothideomycetes genomes: a test case for predicting lifestyles and emergence of pathogens.</title>
        <authorList>
            <person name="Haridas S."/>
            <person name="Albert R."/>
            <person name="Binder M."/>
            <person name="Bloem J."/>
            <person name="Labutti K."/>
            <person name="Salamov A."/>
            <person name="Andreopoulos B."/>
            <person name="Baker S."/>
            <person name="Barry K."/>
            <person name="Bills G."/>
            <person name="Bluhm B."/>
            <person name="Cannon C."/>
            <person name="Castanera R."/>
            <person name="Culley D."/>
            <person name="Daum C."/>
            <person name="Ezra D."/>
            <person name="Gonzalez J."/>
            <person name="Henrissat B."/>
            <person name="Kuo A."/>
            <person name="Liang C."/>
            <person name="Lipzen A."/>
            <person name="Lutzoni F."/>
            <person name="Magnuson J."/>
            <person name="Mondo S."/>
            <person name="Nolan M."/>
            <person name="Ohm R."/>
            <person name="Pangilinan J."/>
            <person name="Park H.-J."/>
            <person name="Ramirez L."/>
            <person name="Alfaro M."/>
            <person name="Sun H."/>
            <person name="Tritt A."/>
            <person name="Yoshinaga Y."/>
            <person name="Zwiers L.-H."/>
            <person name="Turgeon B."/>
            <person name="Goodwin S."/>
            <person name="Spatafora J."/>
            <person name="Crous P."/>
            <person name="Grigoriev I."/>
        </authorList>
    </citation>
    <scope>NUCLEOTIDE SEQUENCE</scope>
    <source>
        <strain evidence="1">CBS 480.64</strain>
    </source>
</reference>
<gene>
    <name evidence="1" type="ORF">K470DRAFT_177512</name>
</gene>
<evidence type="ECO:0000313" key="1">
    <source>
        <dbReference type="EMBL" id="KAF2857349.1"/>
    </source>
</evidence>
<protein>
    <submittedName>
        <fullName evidence="1">Uncharacterized protein</fullName>
    </submittedName>
</protein>
<dbReference type="Proteomes" id="UP000799421">
    <property type="component" value="Unassembled WGS sequence"/>
</dbReference>
<sequence length="112" mass="12649">MFMHKPTQPALITNCNAQTLTMSSPAVNLCNWMSNDYTPCLGTFVVFRSTPKKLLKPREPADPPAMSATTSFSTYSQDRTYKETRKAITTLHFWVIKYVGENYQHIPAKGVS</sequence>
<name>A0A6A7BRM6_9PEZI</name>
<dbReference type="EMBL" id="MU006048">
    <property type="protein sequence ID" value="KAF2857349.1"/>
    <property type="molecule type" value="Genomic_DNA"/>
</dbReference>
<accession>A0A6A7BRM6</accession>
<keyword evidence="2" id="KW-1185">Reference proteome</keyword>
<dbReference type="AlphaFoldDB" id="A0A6A7BRM6"/>
<evidence type="ECO:0000313" key="2">
    <source>
        <dbReference type="Proteomes" id="UP000799421"/>
    </source>
</evidence>
<proteinExistence type="predicted"/>
<organism evidence="1 2">
    <name type="scientific">Piedraia hortae CBS 480.64</name>
    <dbReference type="NCBI Taxonomy" id="1314780"/>
    <lineage>
        <taxon>Eukaryota</taxon>
        <taxon>Fungi</taxon>
        <taxon>Dikarya</taxon>
        <taxon>Ascomycota</taxon>
        <taxon>Pezizomycotina</taxon>
        <taxon>Dothideomycetes</taxon>
        <taxon>Dothideomycetidae</taxon>
        <taxon>Capnodiales</taxon>
        <taxon>Piedraiaceae</taxon>
        <taxon>Piedraia</taxon>
    </lineage>
</organism>